<evidence type="ECO:0000256" key="1">
    <source>
        <dbReference type="SAM" id="MobiDB-lite"/>
    </source>
</evidence>
<reference evidence="3 4" key="1">
    <citation type="journal article" date="2019" name="Int. J. Syst. Evol. Microbiol.">
        <title>The Global Catalogue of Microorganisms (GCM) 10K type strain sequencing project: providing services to taxonomists for standard genome sequencing and annotation.</title>
        <authorList>
            <consortium name="The Broad Institute Genomics Platform"/>
            <consortium name="The Broad Institute Genome Sequencing Center for Infectious Disease"/>
            <person name="Wu L."/>
            <person name="Ma J."/>
        </authorList>
    </citation>
    <scope>NUCLEOTIDE SEQUENCE [LARGE SCALE GENOMIC DNA]</scope>
    <source>
        <strain evidence="3 4">CGMCC 1.12543</strain>
    </source>
</reference>
<dbReference type="RefSeq" id="WP_247413947.1">
    <property type="nucleotide sequence ID" value="NZ_JALLGW010000001.1"/>
</dbReference>
<proteinExistence type="predicted"/>
<protein>
    <submittedName>
        <fullName evidence="3">DUF58 domain-containing protein</fullName>
    </submittedName>
</protein>
<dbReference type="Proteomes" id="UP001596099">
    <property type="component" value="Unassembled WGS sequence"/>
</dbReference>
<dbReference type="EMBL" id="JBHSQH010000001">
    <property type="protein sequence ID" value="MFC5971033.1"/>
    <property type="molecule type" value="Genomic_DNA"/>
</dbReference>
<comment type="caution">
    <text evidence="3">The sequence shown here is derived from an EMBL/GenBank/DDBJ whole genome shotgun (WGS) entry which is preliminary data.</text>
</comment>
<feature type="domain" description="DUF58" evidence="2">
    <location>
        <begin position="249"/>
        <end position="416"/>
    </location>
</feature>
<organism evidence="3 4">
    <name type="scientific">Halomarina salina</name>
    <dbReference type="NCBI Taxonomy" id="1872699"/>
    <lineage>
        <taxon>Archaea</taxon>
        <taxon>Methanobacteriati</taxon>
        <taxon>Methanobacteriota</taxon>
        <taxon>Stenosarchaea group</taxon>
        <taxon>Halobacteria</taxon>
        <taxon>Halobacteriales</taxon>
        <taxon>Natronomonadaceae</taxon>
        <taxon>Halomarina</taxon>
    </lineage>
</organism>
<evidence type="ECO:0000259" key="2">
    <source>
        <dbReference type="Pfam" id="PF01882"/>
    </source>
</evidence>
<dbReference type="Pfam" id="PF01882">
    <property type="entry name" value="DUF58"/>
    <property type="match status" value="1"/>
</dbReference>
<accession>A0ABD5RKX6</accession>
<dbReference type="PANTHER" id="PTHR33608:SF6">
    <property type="entry name" value="BLL2464 PROTEIN"/>
    <property type="match status" value="1"/>
</dbReference>
<evidence type="ECO:0000313" key="3">
    <source>
        <dbReference type="EMBL" id="MFC5971033.1"/>
    </source>
</evidence>
<gene>
    <name evidence="3" type="ORF">ACFPYI_06770</name>
</gene>
<feature type="compositionally biased region" description="Basic and acidic residues" evidence="1">
    <location>
        <begin position="1"/>
        <end position="17"/>
    </location>
</feature>
<dbReference type="InterPro" id="IPR002881">
    <property type="entry name" value="DUF58"/>
</dbReference>
<keyword evidence="4" id="KW-1185">Reference proteome</keyword>
<evidence type="ECO:0000313" key="4">
    <source>
        <dbReference type="Proteomes" id="UP001596099"/>
    </source>
</evidence>
<name>A0ABD5RKX6_9EURY</name>
<feature type="compositionally biased region" description="Acidic residues" evidence="1">
    <location>
        <begin position="20"/>
        <end position="45"/>
    </location>
</feature>
<sequence length="471" mass="50419">MSSTVERSEDESLRDVSVDVTDEVDEVSSAESTDDATADATDDDERVVSTREVAVETEGVDRWSTGVVLALFAGASGVALENPVVFLGAVVGFAYACYGYVTRPPPLDVDIERTVSATAPLPGDTVGVTLAVTNVSDRPIADLRITDGVPGALSVEDGESRACVSLGSDESTVLTYELPAQRGDHTFTGPRLVARNASGTVRREVTADVDSSISVDTTLDTPTLHGRTLPYPGQTATDDGGEGIEFYSTRQYARGDPMNRIDWKRYARTNELSTVSFREDEATTVSVIVDDRESARIAREPDGETGASLARHAAGRLAGSLLDTNDRVGVVSLADGGYVKPATGREQRARITRFLADPESMQGRPGVLANVCRYGVDRLCRHLDRRSRVVVCSPLTDDDAVGTTKTLAARGHAVTVVSPDMTPDTTGGNLARIERSKRVDTLRRAGVRVVEWSPDDALAVAMARAERRWSA</sequence>
<dbReference type="AlphaFoldDB" id="A0ABD5RKX6"/>
<dbReference type="PANTHER" id="PTHR33608">
    <property type="entry name" value="BLL2464 PROTEIN"/>
    <property type="match status" value="1"/>
</dbReference>
<feature type="region of interest" description="Disordered" evidence="1">
    <location>
        <begin position="1"/>
        <end position="48"/>
    </location>
</feature>